<dbReference type="SMART" id="SM00283">
    <property type="entry name" value="MA"/>
    <property type="match status" value="1"/>
</dbReference>
<dbReference type="InterPro" id="IPR047347">
    <property type="entry name" value="YvaQ-like_sensor"/>
</dbReference>
<proteinExistence type="inferred from homology"/>
<dbReference type="PANTHER" id="PTHR43531:SF14">
    <property type="entry name" value="METHYL-ACCEPTING CHEMOTAXIS PROTEIN I-RELATED"/>
    <property type="match status" value="1"/>
</dbReference>
<dbReference type="CDD" id="cd11386">
    <property type="entry name" value="MCP_signal"/>
    <property type="match status" value="1"/>
</dbReference>
<dbReference type="EMBL" id="VYKJ01000008">
    <property type="protein sequence ID" value="KAA8998557.1"/>
    <property type="molecule type" value="Genomic_DNA"/>
</dbReference>
<reference evidence="10 11" key="1">
    <citation type="submission" date="2019-09" db="EMBL/GenBank/DDBJ databases">
        <authorList>
            <person name="Li Y."/>
        </authorList>
    </citation>
    <scope>NUCLEOTIDE SEQUENCE [LARGE SCALE GENOMIC DNA]</scope>
    <source>
        <strain evidence="10 11">L3-3HA</strain>
    </source>
</reference>
<dbReference type="InterPro" id="IPR024478">
    <property type="entry name" value="HlyB_4HB_MCP"/>
</dbReference>
<dbReference type="GO" id="GO:0007165">
    <property type="term" value="P:signal transduction"/>
    <property type="evidence" value="ECO:0007669"/>
    <property type="project" value="UniProtKB-KW"/>
</dbReference>
<dbReference type="InterPro" id="IPR051310">
    <property type="entry name" value="MCP_chemotaxis"/>
</dbReference>
<dbReference type="RefSeq" id="WP_150436034.1">
    <property type="nucleotide sequence ID" value="NZ_VYKJ01000008.1"/>
</dbReference>
<evidence type="ECO:0000256" key="4">
    <source>
        <dbReference type="ARBA" id="ARBA00023224"/>
    </source>
</evidence>
<evidence type="ECO:0000259" key="9">
    <source>
        <dbReference type="PROSITE" id="PS50111"/>
    </source>
</evidence>
<accession>A0A5J5FZG3</accession>
<evidence type="ECO:0000313" key="11">
    <source>
        <dbReference type="Proteomes" id="UP000335415"/>
    </source>
</evidence>
<dbReference type="PRINTS" id="PR00260">
    <property type="entry name" value="CHEMTRNSDUCR"/>
</dbReference>
<dbReference type="InterPro" id="IPR004090">
    <property type="entry name" value="Chemotax_Me-accpt_rcpt"/>
</dbReference>
<dbReference type="PROSITE" id="PS50111">
    <property type="entry name" value="CHEMOTAXIS_TRANSDUC_2"/>
    <property type="match status" value="1"/>
</dbReference>
<feature type="region of interest" description="Disordered" evidence="7">
    <location>
        <begin position="518"/>
        <end position="560"/>
    </location>
</feature>
<evidence type="ECO:0000256" key="6">
    <source>
        <dbReference type="PROSITE-ProRule" id="PRU00284"/>
    </source>
</evidence>
<comment type="similarity">
    <text evidence="5">Belongs to the methyl-accepting chemotaxis (MCP) protein family.</text>
</comment>
<protein>
    <submittedName>
        <fullName evidence="10">Methyl-accepting chemotaxis protein</fullName>
    </submittedName>
</protein>
<dbReference type="OrthoDB" id="9763018at2"/>
<evidence type="ECO:0000256" key="2">
    <source>
        <dbReference type="ARBA" id="ARBA00022481"/>
    </source>
</evidence>
<comment type="caution">
    <text evidence="10">The sequence shown here is derived from an EMBL/GenBank/DDBJ whole genome shotgun (WGS) entry which is preliminary data.</text>
</comment>
<dbReference type="AlphaFoldDB" id="A0A5J5FZG3"/>
<feature type="domain" description="Methyl-accepting transducer" evidence="9">
    <location>
        <begin position="273"/>
        <end position="502"/>
    </location>
</feature>
<feature type="compositionally biased region" description="Basic and acidic residues" evidence="7">
    <location>
        <begin position="518"/>
        <end position="528"/>
    </location>
</feature>
<keyword evidence="3" id="KW-0145">Chemotaxis</keyword>
<sequence length="560" mass="59819">MNMFKNMKLGTMLGSGFALLILIGFLVAAFGRVQLTHLGDDIQLLSKVRINNLLMMQEVKDNVNTVARAIRDLLLLDDPAAMETEKQKIEALLQQNTQLLSKIQAGTVSPEAQARTEKLVRMRIPYNNILLKTIAYGQSGQNNEARHMLFGDLRQAQDEVFKALDDMVALQETLTVETANASVNRAGSAGILMLIIAACAALLGALVAWGITRRVKSQLGGEPSYAAEIARYVAQGNLAVPVALRRGDTSSVLSAMSAMRDSLRDMVTQVHQSSESIATGANQIAMGNADLSQRTEEQASNLQQTAASMEQMSTTIRQNADSVRAASQLANSASDTATKGGDVVNNVVHTMEEITSSSRKIGDIIGVIDGIAFQTNILALNAAVEAARAGEQGRGFAVVAGEVRSLAQRSASAAKEIKELIGESVEKVETGSHQVNEAGSTMDEIVGQVRRVADLLREIGVTTDEQSQGISQVNDAVNQLDEVTQQNAALVEQSATAADSLSDQARRLVELMGAFRLHDGEPRSEAPRSDAGAPASRLAQPLTLPSGGASGKRQQDWESF</sequence>
<name>A0A5J5FZG3_9GAMM</name>
<dbReference type="InterPro" id="IPR004089">
    <property type="entry name" value="MCPsignal_dom"/>
</dbReference>
<gene>
    <name evidence="10" type="ORF">FJU30_16280</name>
</gene>
<comment type="subcellular location">
    <subcellularLocation>
        <location evidence="1">Membrane</location>
    </subcellularLocation>
</comment>
<evidence type="ECO:0000256" key="7">
    <source>
        <dbReference type="SAM" id="MobiDB-lite"/>
    </source>
</evidence>
<keyword evidence="8" id="KW-0472">Membrane</keyword>
<dbReference type="Pfam" id="PF00015">
    <property type="entry name" value="MCPsignal"/>
    <property type="match status" value="1"/>
</dbReference>
<dbReference type="Proteomes" id="UP000335415">
    <property type="component" value="Unassembled WGS sequence"/>
</dbReference>
<feature type="transmembrane region" description="Helical" evidence="8">
    <location>
        <begin position="189"/>
        <end position="211"/>
    </location>
</feature>
<dbReference type="SUPFAM" id="SSF58104">
    <property type="entry name" value="Methyl-accepting chemotaxis protein (MCP) signaling domain"/>
    <property type="match status" value="1"/>
</dbReference>
<keyword evidence="8" id="KW-0812">Transmembrane</keyword>
<keyword evidence="8" id="KW-1133">Transmembrane helix</keyword>
<evidence type="ECO:0000256" key="5">
    <source>
        <dbReference type="ARBA" id="ARBA00029447"/>
    </source>
</evidence>
<keyword evidence="2" id="KW-0488">Methylation</keyword>
<dbReference type="PANTHER" id="PTHR43531">
    <property type="entry name" value="PROTEIN ICFG"/>
    <property type="match status" value="1"/>
</dbReference>
<keyword evidence="4 6" id="KW-0807">Transducer</keyword>
<dbReference type="GO" id="GO:0004888">
    <property type="term" value="F:transmembrane signaling receptor activity"/>
    <property type="evidence" value="ECO:0007669"/>
    <property type="project" value="InterPro"/>
</dbReference>
<organism evidence="10 11">
    <name type="scientific">Affinibrenneria salicis</name>
    <dbReference type="NCBI Taxonomy" id="2590031"/>
    <lineage>
        <taxon>Bacteria</taxon>
        <taxon>Pseudomonadati</taxon>
        <taxon>Pseudomonadota</taxon>
        <taxon>Gammaproteobacteria</taxon>
        <taxon>Enterobacterales</taxon>
        <taxon>Pectobacteriaceae</taxon>
        <taxon>Affinibrenneria</taxon>
    </lineage>
</organism>
<evidence type="ECO:0000313" key="10">
    <source>
        <dbReference type="EMBL" id="KAA8998557.1"/>
    </source>
</evidence>
<dbReference type="GO" id="GO:0005886">
    <property type="term" value="C:plasma membrane"/>
    <property type="evidence" value="ECO:0007669"/>
    <property type="project" value="TreeGrafter"/>
</dbReference>
<dbReference type="Gene3D" id="1.10.287.950">
    <property type="entry name" value="Methyl-accepting chemotaxis protein"/>
    <property type="match status" value="1"/>
</dbReference>
<evidence type="ECO:0000256" key="1">
    <source>
        <dbReference type="ARBA" id="ARBA00004370"/>
    </source>
</evidence>
<keyword evidence="11" id="KW-1185">Reference proteome</keyword>
<dbReference type="FunFam" id="1.10.287.950:FF:000001">
    <property type="entry name" value="Methyl-accepting chemotaxis sensory transducer"/>
    <property type="match status" value="1"/>
</dbReference>
<dbReference type="Pfam" id="PF12729">
    <property type="entry name" value="4HB_MCP_1"/>
    <property type="match status" value="1"/>
</dbReference>
<evidence type="ECO:0000256" key="8">
    <source>
        <dbReference type="SAM" id="Phobius"/>
    </source>
</evidence>
<evidence type="ECO:0000256" key="3">
    <source>
        <dbReference type="ARBA" id="ARBA00022500"/>
    </source>
</evidence>
<dbReference type="CDD" id="cd19411">
    <property type="entry name" value="MCP2201-like_sensor"/>
    <property type="match status" value="1"/>
</dbReference>
<dbReference type="GO" id="GO:0006935">
    <property type="term" value="P:chemotaxis"/>
    <property type="evidence" value="ECO:0007669"/>
    <property type="project" value="UniProtKB-KW"/>
</dbReference>